<dbReference type="EMBL" id="JAVDVX010000002">
    <property type="protein sequence ID" value="MDR7089458.1"/>
    <property type="molecule type" value="Genomic_DNA"/>
</dbReference>
<feature type="region of interest" description="Disordered" evidence="1">
    <location>
        <begin position="1"/>
        <end position="90"/>
    </location>
</feature>
<dbReference type="Proteomes" id="UP001253595">
    <property type="component" value="Unassembled WGS sequence"/>
</dbReference>
<name>A0ABU1UWH1_9GAMM</name>
<organism evidence="2 3">
    <name type="scientific">Cellvibrio fibrivorans</name>
    <dbReference type="NCBI Taxonomy" id="126350"/>
    <lineage>
        <taxon>Bacteria</taxon>
        <taxon>Pseudomonadati</taxon>
        <taxon>Pseudomonadota</taxon>
        <taxon>Gammaproteobacteria</taxon>
        <taxon>Cellvibrionales</taxon>
        <taxon>Cellvibrionaceae</taxon>
        <taxon>Cellvibrio</taxon>
    </lineage>
</organism>
<evidence type="ECO:0000256" key="1">
    <source>
        <dbReference type="SAM" id="MobiDB-lite"/>
    </source>
</evidence>
<feature type="compositionally biased region" description="Basic and acidic residues" evidence="1">
    <location>
        <begin position="61"/>
        <end position="81"/>
    </location>
</feature>
<dbReference type="RefSeq" id="WP_310070609.1">
    <property type="nucleotide sequence ID" value="NZ_JAVDVX010000002.1"/>
</dbReference>
<sequence length="123" mass="13454">MAIGSKQKYTDAQKRKAEHIEDSYEAKGVSHEKAEQIAWATVNKHSGGGERSGSGTTTPETTKEAARKDSAEHAAETRQAKAEPNALEKQSIAALRSKARKKHISGRSTMSKVELILALRQKR</sequence>
<keyword evidence="3" id="KW-1185">Reference proteome</keyword>
<evidence type="ECO:0000313" key="3">
    <source>
        <dbReference type="Proteomes" id="UP001253595"/>
    </source>
</evidence>
<gene>
    <name evidence="2" type="ORF">J2X05_001464</name>
</gene>
<comment type="caution">
    <text evidence="2">The sequence shown here is derived from an EMBL/GenBank/DDBJ whole genome shotgun (WGS) entry which is preliminary data.</text>
</comment>
<proteinExistence type="predicted"/>
<feature type="compositionally biased region" description="Basic and acidic residues" evidence="1">
    <location>
        <begin position="8"/>
        <end position="35"/>
    </location>
</feature>
<protein>
    <submittedName>
        <fullName evidence="2">Plasmid stabilization system protein ParE</fullName>
    </submittedName>
</protein>
<accession>A0ABU1UWH1</accession>
<evidence type="ECO:0000313" key="2">
    <source>
        <dbReference type="EMBL" id="MDR7089458.1"/>
    </source>
</evidence>
<reference evidence="2 3" key="1">
    <citation type="submission" date="2023-07" db="EMBL/GenBank/DDBJ databases">
        <title>Sorghum-associated microbial communities from plants grown in Nebraska, USA.</title>
        <authorList>
            <person name="Schachtman D."/>
        </authorList>
    </citation>
    <scope>NUCLEOTIDE SEQUENCE [LARGE SCALE GENOMIC DNA]</scope>
    <source>
        <strain evidence="2 3">BE190</strain>
    </source>
</reference>